<dbReference type="SMART" id="SM00530">
    <property type="entry name" value="HTH_XRE"/>
    <property type="match status" value="1"/>
</dbReference>
<dbReference type="STRING" id="1297617.IB211_00971c"/>
<dbReference type="PATRIC" id="fig|1297617.4.peg.985"/>
<gene>
    <name evidence="4" type="ORF">C7373_103122</name>
    <name evidence="3" type="ORF">IB211_00971c</name>
</gene>
<dbReference type="EMBL" id="QEKK01000003">
    <property type="protein sequence ID" value="PVY58834.1"/>
    <property type="molecule type" value="Genomic_DNA"/>
</dbReference>
<dbReference type="AlphaFoldDB" id="A0A0S2W1Z0"/>
<dbReference type="InterPro" id="IPR010982">
    <property type="entry name" value="Lambda_DNA-bd_dom_sf"/>
</dbReference>
<evidence type="ECO:0000313" key="4">
    <source>
        <dbReference type="EMBL" id="PVY58834.1"/>
    </source>
</evidence>
<dbReference type="Pfam" id="PF13560">
    <property type="entry name" value="HTH_31"/>
    <property type="match status" value="1"/>
</dbReference>
<dbReference type="OrthoDB" id="2365258at2"/>
<dbReference type="Gene3D" id="1.10.260.40">
    <property type="entry name" value="lambda repressor-like DNA-binding domains"/>
    <property type="match status" value="1"/>
</dbReference>
<dbReference type="InterPro" id="IPR001387">
    <property type="entry name" value="Cro/C1-type_HTH"/>
</dbReference>
<evidence type="ECO:0000313" key="6">
    <source>
        <dbReference type="Proteomes" id="UP000245778"/>
    </source>
</evidence>
<sequence>MVTLAQRLEELRTERGLSRPALSAELGFPKNAVEKFETGRQTPTREQQEKIAFYFGVSAFYLRGESSDRTRQDNWMDAAYAEEPPVSVPTPPPAARCPRESAGETHGTVLDSLLSGKQFRDLLRAAVLDTLSSPEGQELIAKAVRRELSNRR</sequence>
<proteinExistence type="predicted"/>
<dbReference type="eggNOG" id="COG1396">
    <property type="taxonomic scope" value="Bacteria"/>
</dbReference>
<accession>A0A0S2W1Z0</accession>
<evidence type="ECO:0000256" key="1">
    <source>
        <dbReference type="SAM" id="MobiDB-lite"/>
    </source>
</evidence>
<feature type="region of interest" description="Disordered" evidence="1">
    <location>
        <begin position="82"/>
        <end position="104"/>
    </location>
</feature>
<feature type="compositionally biased region" description="Pro residues" evidence="1">
    <location>
        <begin position="86"/>
        <end position="95"/>
    </location>
</feature>
<evidence type="ECO:0000259" key="2">
    <source>
        <dbReference type="PROSITE" id="PS50943"/>
    </source>
</evidence>
<dbReference type="SUPFAM" id="SSF47413">
    <property type="entry name" value="lambda repressor-like DNA-binding domains"/>
    <property type="match status" value="1"/>
</dbReference>
<dbReference type="CDD" id="cd00093">
    <property type="entry name" value="HTH_XRE"/>
    <property type="match status" value="1"/>
</dbReference>
<feature type="domain" description="HTH cro/C1-type" evidence="2">
    <location>
        <begin position="8"/>
        <end position="62"/>
    </location>
</feature>
<dbReference type="EMBL" id="CP011307">
    <property type="protein sequence ID" value="ALP93364.1"/>
    <property type="molecule type" value="Genomic_DNA"/>
</dbReference>
<dbReference type="PROSITE" id="PS50943">
    <property type="entry name" value="HTH_CROC1"/>
    <property type="match status" value="1"/>
</dbReference>
<dbReference type="GO" id="GO:0003677">
    <property type="term" value="F:DNA binding"/>
    <property type="evidence" value="ECO:0007669"/>
    <property type="project" value="InterPro"/>
</dbReference>
<reference evidence="3 5" key="1">
    <citation type="journal article" date="2015" name="Nat. Commun.">
        <title>Production of butyrate from lysine and the Amadori product fructoselysine by a human gut commensal.</title>
        <authorList>
            <person name="Bui T.P."/>
            <person name="Ritari J."/>
            <person name="Boeren S."/>
            <person name="de Waard P."/>
            <person name="Plugge C.M."/>
            <person name="de Vos W.M."/>
        </authorList>
    </citation>
    <scope>NUCLEOTIDE SEQUENCE [LARGE SCALE GENOMIC DNA]</scope>
    <source>
        <strain evidence="3 5">AF211</strain>
    </source>
</reference>
<keyword evidence="5" id="KW-1185">Reference proteome</keyword>
<dbReference type="RefSeq" id="WP_033116264.1">
    <property type="nucleotide sequence ID" value="NZ_CALICV010000095.1"/>
</dbReference>
<dbReference type="GeneID" id="93229787"/>
<evidence type="ECO:0000313" key="5">
    <source>
        <dbReference type="Proteomes" id="UP000064844"/>
    </source>
</evidence>
<organism evidence="3 5">
    <name type="scientific">Intestinimonas butyriciproducens</name>
    <dbReference type="NCBI Taxonomy" id="1297617"/>
    <lineage>
        <taxon>Bacteria</taxon>
        <taxon>Bacillati</taxon>
        <taxon>Bacillota</taxon>
        <taxon>Clostridia</taxon>
        <taxon>Eubacteriales</taxon>
        <taxon>Intestinimonas</taxon>
    </lineage>
</organism>
<reference evidence="4 6" key="3">
    <citation type="submission" date="2018-04" db="EMBL/GenBank/DDBJ databases">
        <title>Genomic Encyclopedia of Type Strains, Phase IV (KMG-IV): sequencing the most valuable type-strain genomes for metagenomic binning, comparative biology and taxonomic classification.</title>
        <authorList>
            <person name="Goeker M."/>
        </authorList>
    </citation>
    <scope>NUCLEOTIDE SEQUENCE [LARGE SCALE GENOMIC DNA]</scope>
    <source>
        <strain evidence="4 6">DSM 26588</strain>
    </source>
</reference>
<dbReference type="Proteomes" id="UP000245778">
    <property type="component" value="Unassembled WGS sequence"/>
</dbReference>
<name>A0A0S2W1Z0_9FIRM</name>
<evidence type="ECO:0000313" key="3">
    <source>
        <dbReference type="EMBL" id="ALP93364.1"/>
    </source>
</evidence>
<protein>
    <submittedName>
        <fullName evidence="4">Helix-turn-helix protein</fullName>
    </submittedName>
</protein>
<dbReference type="Proteomes" id="UP000064844">
    <property type="component" value="Chromosome"/>
</dbReference>
<dbReference type="KEGG" id="ibu:IB211_00971c"/>
<reference evidence="5" key="2">
    <citation type="submission" date="2015-04" db="EMBL/GenBank/DDBJ databases">
        <title>A butyrogenic pathway from the amino acid lysine in a human gut commensal.</title>
        <authorList>
            <person name="de Vos W.M."/>
            <person name="Bui N.T.P."/>
            <person name="Plugge C.M."/>
            <person name="Ritari J."/>
        </authorList>
    </citation>
    <scope>NUCLEOTIDE SEQUENCE [LARGE SCALE GENOMIC DNA]</scope>
    <source>
        <strain evidence="5">AF211</strain>
    </source>
</reference>